<comment type="caution">
    <text evidence="2">The sequence shown here is derived from an EMBL/GenBank/DDBJ whole genome shotgun (WGS) entry which is preliminary data.</text>
</comment>
<sequence length="92" mass="10179">MAVRVSEHGEVAEWTTHPQKPPSQDDRQQLIGARASITASNGRYRIAPLRLAGPTRQTTRIASPTLRDKPLEGARYTYLPTSNTRSGQRPAN</sequence>
<feature type="region of interest" description="Disordered" evidence="1">
    <location>
        <begin position="1"/>
        <end position="27"/>
    </location>
</feature>
<protein>
    <submittedName>
        <fullName evidence="2">Uncharacterized protein</fullName>
    </submittedName>
</protein>
<keyword evidence="3" id="KW-1185">Reference proteome</keyword>
<dbReference type="AlphaFoldDB" id="A0ABD0LF00"/>
<evidence type="ECO:0000313" key="2">
    <source>
        <dbReference type="EMBL" id="KAK7498149.1"/>
    </source>
</evidence>
<evidence type="ECO:0000256" key="1">
    <source>
        <dbReference type="SAM" id="MobiDB-lite"/>
    </source>
</evidence>
<gene>
    <name evidence="2" type="ORF">BaRGS_00010737</name>
</gene>
<name>A0ABD0LF00_9CAEN</name>
<accession>A0ABD0LF00</accession>
<reference evidence="2 3" key="1">
    <citation type="journal article" date="2023" name="Sci. Data">
        <title>Genome assembly of the Korean intertidal mud-creeper Batillaria attramentaria.</title>
        <authorList>
            <person name="Patra A.K."/>
            <person name="Ho P.T."/>
            <person name="Jun S."/>
            <person name="Lee S.J."/>
            <person name="Kim Y."/>
            <person name="Won Y.J."/>
        </authorList>
    </citation>
    <scope>NUCLEOTIDE SEQUENCE [LARGE SCALE GENOMIC DNA]</scope>
    <source>
        <strain evidence="2">Wonlab-2016</strain>
    </source>
</reference>
<feature type="region of interest" description="Disordered" evidence="1">
    <location>
        <begin position="71"/>
        <end position="92"/>
    </location>
</feature>
<organism evidence="2 3">
    <name type="scientific">Batillaria attramentaria</name>
    <dbReference type="NCBI Taxonomy" id="370345"/>
    <lineage>
        <taxon>Eukaryota</taxon>
        <taxon>Metazoa</taxon>
        <taxon>Spiralia</taxon>
        <taxon>Lophotrochozoa</taxon>
        <taxon>Mollusca</taxon>
        <taxon>Gastropoda</taxon>
        <taxon>Caenogastropoda</taxon>
        <taxon>Sorbeoconcha</taxon>
        <taxon>Cerithioidea</taxon>
        <taxon>Batillariidae</taxon>
        <taxon>Batillaria</taxon>
    </lineage>
</organism>
<dbReference type="Proteomes" id="UP001519460">
    <property type="component" value="Unassembled WGS sequence"/>
</dbReference>
<feature type="compositionally biased region" description="Basic and acidic residues" evidence="1">
    <location>
        <begin position="1"/>
        <end position="11"/>
    </location>
</feature>
<evidence type="ECO:0000313" key="3">
    <source>
        <dbReference type="Proteomes" id="UP001519460"/>
    </source>
</evidence>
<proteinExistence type="predicted"/>
<dbReference type="EMBL" id="JACVVK020000053">
    <property type="protein sequence ID" value="KAK7498149.1"/>
    <property type="molecule type" value="Genomic_DNA"/>
</dbReference>
<feature type="compositionally biased region" description="Polar residues" evidence="1">
    <location>
        <begin position="79"/>
        <end position="92"/>
    </location>
</feature>